<accession>A0A7J7G8I2</accession>
<feature type="signal peptide" evidence="4">
    <location>
        <begin position="1"/>
        <end position="25"/>
    </location>
</feature>
<dbReference type="FunFam" id="3.30.70.80:FF:000003">
    <property type="entry name" value="Subtilisin-like protease SBT1.9"/>
    <property type="match status" value="1"/>
</dbReference>
<dbReference type="InterPro" id="IPR037045">
    <property type="entry name" value="S8pro/Inhibitor_I9_sf"/>
</dbReference>
<evidence type="ECO:0000259" key="5">
    <source>
        <dbReference type="Pfam" id="PF00082"/>
    </source>
</evidence>
<dbReference type="Pfam" id="PF05922">
    <property type="entry name" value="Inhibitor_I9"/>
    <property type="match status" value="1"/>
</dbReference>
<evidence type="ECO:0000256" key="1">
    <source>
        <dbReference type="ARBA" id="ARBA00011073"/>
    </source>
</evidence>
<feature type="chain" id="PRO_5029562424" description="Inhibitor I9 domain-containing protein" evidence="4">
    <location>
        <begin position="26"/>
        <end position="355"/>
    </location>
</feature>
<dbReference type="InterPro" id="IPR036852">
    <property type="entry name" value="Peptidase_S8/S53_dom_sf"/>
</dbReference>
<protein>
    <recommendedName>
        <fullName evidence="9">Inhibitor I9 domain-containing protein</fullName>
    </recommendedName>
</protein>
<feature type="region of interest" description="Disordered" evidence="3">
    <location>
        <begin position="201"/>
        <end position="225"/>
    </location>
</feature>
<evidence type="ECO:0000259" key="6">
    <source>
        <dbReference type="Pfam" id="PF05922"/>
    </source>
</evidence>
<gene>
    <name evidence="7" type="ORF">HYC85_024576</name>
</gene>
<evidence type="ECO:0008006" key="9">
    <source>
        <dbReference type="Google" id="ProtNLM"/>
    </source>
</evidence>
<dbReference type="PANTHER" id="PTHR10795">
    <property type="entry name" value="PROPROTEIN CONVERTASE SUBTILISIN/KEXIN"/>
    <property type="match status" value="1"/>
</dbReference>
<dbReference type="GO" id="GO:0004252">
    <property type="term" value="F:serine-type endopeptidase activity"/>
    <property type="evidence" value="ECO:0007669"/>
    <property type="project" value="InterPro"/>
</dbReference>
<dbReference type="EMBL" id="JACBKZ010000012">
    <property type="protein sequence ID" value="KAF5937070.1"/>
    <property type="molecule type" value="Genomic_DNA"/>
</dbReference>
<evidence type="ECO:0000313" key="7">
    <source>
        <dbReference type="EMBL" id="KAF5937070.1"/>
    </source>
</evidence>
<reference evidence="8" key="1">
    <citation type="journal article" date="2020" name="Nat. Commun.">
        <title>Genome assembly of wild tea tree DASZ reveals pedigree and selection history of tea varieties.</title>
        <authorList>
            <person name="Zhang W."/>
            <person name="Zhang Y."/>
            <person name="Qiu H."/>
            <person name="Guo Y."/>
            <person name="Wan H."/>
            <person name="Zhang X."/>
            <person name="Scossa F."/>
            <person name="Alseekh S."/>
            <person name="Zhang Q."/>
            <person name="Wang P."/>
            <person name="Xu L."/>
            <person name="Schmidt M.H."/>
            <person name="Jia X."/>
            <person name="Li D."/>
            <person name="Zhu A."/>
            <person name="Guo F."/>
            <person name="Chen W."/>
            <person name="Ni D."/>
            <person name="Usadel B."/>
            <person name="Fernie A.R."/>
            <person name="Wen W."/>
        </authorList>
    </citation>
    <scope>NUCLEOTIDE SEQUENCE [LARGE SCALE GENOMIC DNA]</scope>
    <source>
        <strain evidence="8">cv. G240</strain>
    </source>
</reference>
<evidence type="ECO:0000256" key="3">
    <source>
        <dbReference type="SAM" id="MobiDB-lite"/>
    </source>
</evidence>
<evidence type="ECO:0000256" key="2">
    <source>
        <dbReference type="ARBA" id="ARBA00022729"/>
    </source>
</evidence>
<evidence type="ECO:0000256" key="4">
    <source>
        <dbReference type="SAM" id="SignalP"/>
    </source>
</evidence>
<dbReference type="InterPro" id="IPR000209">
    <property type="entry name" value="Peptidase_S8/S53_dom"/>
</dbReference>
<evidence type="ECO:0000313" key="8">
    <source>
        <dbReference type="Proteomes" id="UP000593564"/>
    </source>
</evidence>
<keyword evidence="8" id="KW-1185">Reference proteome</keyword>
<keyword evidence="2 4" id="KW-0732">Signal</keyword>
<feature type="compositionally biased region" description="Basic and acidic residues" evidence="3">
    <location>
        <begin position="204"/>
        <end position="218"/>
    </location>
</feature>
<feature type="domain" description="Inhibitor I9" evidence="6">
    <location>
        <begin position="37"/>
        <end position="112"/>
    </location>
</feature>
<dbReference type="Gene3D" id="3.30.70.80">
    <property type="entry name" value="Peptidase S8 propeptide/proteinase inhibitor I9"/>
    <property type="match status" value="1"/>
</dbReference>
<sequence>MEKKILIKFLILLSAVLGFFHVSTASMEKKNNVQKRTYIVHMAKSQMPASFDEHTHWYDSSLKSVSDSAEMLYTYDIVVHGFSTRLTVEESQSLESQPGILGVFPETKYELHTTRTPRFLGLDMNPDLLPKSDAVSEIIVGVLDTGVWPEIKSFDDTGLGPVPSEWKGTCESGTNFTASNCNRKLIGARFFSKGYEAAVGPIDTSHESKSPRDDDGHGTHTSGTAAGSVVVGASLFGYASGSARGMASSARLAMYKVCWRFGCFGSDVLAAMDKASRITSTFSLYRSAAELMIISETKSQSELSPPWKRALWSLAQPVTAARLGTVSETLLRGSPQSVPELWTVIFRRSLASAMV</sequence>
<dbReference type="GO" id="GO:0006508">
    <property type="term" value="P:proteolysis"/>
    <property type="evidence" value="ECO:0007669"/>
    <property type="project" value="InterPro"/>
</dbReference>
<dbReference type="InterPro" id="IPR045051">
    <property type="entry name" value="SBT"/>
</dbReference>
<reference evidence="7 8" key="2">
    <citation type="submission" date="2020-07" db="EMBL/GenBank/DDBJ databases">
        <title>Genome assembly of wild tea tree DASZ reveals pedigree and selection history of tea varieties.</title>
        <authorList>
            <person name="Zhang W."/>
        </authorList>
    </citation>
    <scope>NUCLEOTIDE SEQUENCE [LARGE SCALE GENOMIC DNA]</scope>
    <source>
        <strain evidence="8">cv. G240</strain>
        <tissue evidence="7">Leaf</tissue>
    </source>
</reference>
<feature type="domain" description="Peptidase S8/S53" evidence="5">
    <location>
        <begin position="137"/>
        <end position="314"/>
    </location>
</feature>
<name>A0A7J7G8I2_CAMSI</name>
<dbReference type="Proteomes" id="UP000593564">
    <property type="component" value="Unassembled WGS sequence"/>
</dbReference>
<organism evidence="7 8">
    <name type="scientific">Camellia sinensis</name>
    <name type="common">Tea plant</name>
    <name type="synonym">Thea sinensis</name>
    <dbReference type="NCBI Taxonomy" id="4442"/>
    <lineage>
        <taxon>Eukaryota</taxon>
        <taxon>Viridiplantae</taxon>
        <taxon>Streptophyta</taxon>
        <taxon>Embryophyta</taxon>
        <taxon>Tracheophyta</taxon>
        <taxon>Spermatophyta</taxon>
        <taxon>Magnoliopsida</taxon>
        <taxon>eudicotyledons</taxon>
        <taxon>Gunneridae</taxon>
        <taxon>Pentapetalae</taxon>
        <taxon>asterids</taxon>
        <taxon>Ericales</taxon>
        <taxon>Theaceae</taxon>
        <taxon>Camellia</taxon>
    </lineage>
</organism>
<dbReference type="InterPro" id="IPR010259">
    <property type="entry name" value="S8pro/Inhibitor_I9"/>
</dbReference>
<comment type="similarity">
    <text evidence="1">Belongs to the peptidase S8 family.</text>
</comment>
<dbReference type="AlphaFoldDB" id="A0A7J7G8I2"/>
<dbReference type="Pfam" id="PF00082">
    <property type="entry name" value="Peptidase_S8"/>
    <property type="match status" value="1"/>
</dbReference>
<comment type="caution">
    <text evidence="7">The sequence shown here is derived from an EMBL/GenBank/DDBJ whole genome shotgun (WGS) entry which is preliminary data.</text>
</comment>
<dbReference type="SUPFAM" id="SSF52743">
    <property type="entry name" value="Subtilisin-like"/>
    <property type="match status" value="1"/>
</dbReference>
<proteinExistence type="inferred from homology"/>
<dbReference type="Gene3D" id="3.40.50.200">
    <property type="entry name" value="Peptidase S8/S53 domain"/>
    <property type="match status" value="1"/>
</dbReference>